<dbReference type="InterPro" id="IPR011836">
    <property type="entry name" value="YhdP"/>
</dbReference>
<dbReference type="Proteomes" id="UP000054978">
    <property type="component" value="Unassembled WGS sequence"/>
</dbReference>
<dbReference type="PANTHER" id="PTHR38690:SF1">
    <property type="entry name" value="PROTEASE"/>
    <property type="match status" value="1"/>
</dbReference>
<reference evidence="4" key="1">
    <citation type="submission" date="2016-01" db="EMBL/GenBank/DDBJ databases">
        <authorList>
            <person name="Peeters C."/>
        </authorList>
    </citation>
    <scope>NUCLEOTIDE SEQUENCE [LARGE SCALE GENOMIC DNA]</scope>
    <source>
        <strain evidence="4">LMG 29326</strain>
    </source>
</reference>
<feature type="transmembrane region" description="Helical" evidence="2">
    <location>
        <begin position="82"/>
        <end position="105"/>
    </location>
</feature>
<accession>A0A158BKE9</accession>
<dbReference type="InterPro" id="IPR025263">
    <property type="entry name" value="YhdP_central"/>
</dbReference>
<evidence type="ECO:0000256" key="1">
    <source>
        <dbReference type="SAM" id="MobiDB-lite"/>
    </source>
</evidence>
<dbReference type="STRING" id="1777144.AWB83_03372"/>
<keyword evidence="5" id="KW-1185">Reference proteome</keyword>
<dbReference type="PANTHER" id="PTHR38690">
    <property type="entry name" value="PROTEASE-RELATED"/>
    <property type="match status" value="1"/>
</dbReference>
<feature type="region of interest" description="Disordered" evidence="1">
    <location>
        <begin position="22"/>
        <end position="68"/>
    </location>
</feature>
<protein>
    <recommendedName>
        <fullName evidence="3">YhdP central domain-containing protein</fullName>
    </recommendedName>
</protein>
<organism evidence="4 5">
    <name type="scientific">Caballeronia ptereochthonis</name>
    <dbReference type="NCBI Taxonomy" id="1777144"/>
    <lineage>
        <taxon>Bacteria</taxon>
        <taxon>Pseudomonadati</taxon>
        <taxon>Pseudomonadota</taxon>
        <taxon>Betaproteobacteria</taxon>
        <taxon>Burkholderiales</taxon>
        <taxon>Burkholderiaceae</taxon>
        <taxon>Caballeronia</taxon>
    </lineage>
</organism>
<feature type="compositionally biased region" description="Polar residues" evidence="1">
    <location>
        <begin position="35"/>
        <end position="44"/>
    </location>
</feature>
<feature type="domain" description="YhdP central" evidence="3">
    <location>
        <begin position="76"/>
        <end position="1468"/>
    </location>
</feature>
<keyword evidence="2" id="KW-0812">Transmembrane</keyword>
<evidence type="ECO:0000313" key="4">
    <source>
        <dbReference type="EMBL" id="SAK70539.1"/>
    </source>
</evidence>
<dbReference type="EMBL" id="FCOB02000015">
    <property type="protein sequence ID" value="SAK70539.1"/>
    <property type="molecule type" value="Genomic_DNA"/>
</dbReference>
<evidence type="ECO:0000256" key="2">
    <source>
        <dbReference type="SAM" id="Phobius"/>
    </source>
</evidence>
<feature type="compositionally biased region" description="Basic and acidic residues" evidence="1">
    <location>
        <begin position="50"/>
        <end position="59"/>
    </location>
</feature>
<sequence>MPEPAARLPSLAGHGFAGFPECAGSGRPRGARVTFQRQTRKTTISPDSRSMSDSRRSVDPTEVGQAKPSGNAERVLSRVFKIVLVIAAVAYFAVACVYLGLRYVVLPEVDSFRPRIEQLVSSKIHAQLHIGRISARWSGLTPTLDIDNLRIDAADGSPGLAVPHASASIAWGSLVHLRPKLADLTVEGPDVIIARNADGALTVAGVPIPAHRTGSNAFTTWLLGQDRILLRGGTLRWRDAQRTAPEIAFKRLHLAIVNDGTRHRLTLQAPADGEVLRGPLDVRADFRHQPFSAMGAPANWTGRLYVSTGPVDLPTLARYVKMPFQMFSGLINNQIWLNFAGGQLQNATGELIGANIGLRVRATQPRLDLPTARFGWTIDKKDSEYTLDLKNLHAELGQLPLDDGTPVARLLVSRSLTATYRLPSVGKGQLLRLTGDTVDLGILAEFVRALPVPAKVLNELVRFNPRGQVSNYTIYTERTAPKTEEEALQQRKKGDAPLLHYAFKGDLEGISVQAQEPPPGLTINNHPRAGIPGIENLWGAVDANEKEGRITIDTKNAAVIIPGAFDDPRLTFDSLRGNARWSVADAVAPGELRRAFTIHLETLRVKNADAEGEVTADYWNQGHGRGNLDLKAKVAHLKVTRLVRYLPTSLNERVRVYLGHALQAGTARNGTIEVHGDLTRFPYAKFPDAGVFRINAPFTGGKFDPTPFPPRKMANGLPNFWPAFEGIDGTFTLAQNKLGFDIDRGHYRDVRVSKVIGHIDDTGNRETKLWIDGRARGPLADMLQYVDDSSLGLMAKHATRRIDAKGDAVLALTLGIPRYRPPAPQPPIKTEYKGSLTFADNEIAYGNLPPLTHLRGRADFGAKTVTLDGLTAQLLGGDVRAKGGVQPDGSYAIDVNGRIGADVAERLNTRMSPQVVQFMKRIKGAAPYELHVRGVKNALPNVRASSDLTGLAIDLPAPFGKAQGTPMPFSFTFQPAPDGPSDLHDAQLGFGPVQAHYVLQQIGKAQVKIDPQNAAEPMNMRARLKVVRGAIGVNKPADLPAEGVSAAVDLDELDADAWRKTFADINAATMATPESAAAANAPRPPMSENVRQFIPTRAAVHFTTLKLLDRRWENVVIGASQDRQDGDRKWQANVASNQVSGYLAWTPGATKESPGTLQARFAKVVIPEKTENDLVGKVIRKPPRNMPTIDLIVNELVFRGHSLGRLEVDAHNEVIADGPIWTLDKLELANPDATLTANATWRTLPGGVVEAAQPDPMPYDTDDGIPRRTSLDFKLDVKNGGQLIDRFGAPHVINSGSGTVSGHAGWNGGPTTLDPKTLDGNVAVDLHHGQILRAPGAAKWLGIFSLRSLANLLTLHFDDVVGKGLPFEKITGNARIVDGISRTDDFLMVTSPARVQMQGMVDLPKQTQNLHVKVIPTVGAGAVALGAAVINPLLGLGALAADLALSASIQKAFALDYSITGSWTKPVVQRLKGDQGKIEAPAAAVPSAAQ</sequence>
<name>A0A158BKE9_9BURK</name>
<keyword evidence="2" id="KW-1133">Transmembrane helix</keyword>
<proteinExistence type="predicted"/>
<gene>
    <name evidence="4" type="ORF">AWB83_03372</name>
</gene>
<evidence type="ECO:0000259" key="3">
    <source>
        <dbReference type="Pfam" id="PF13116"/>
    </source>
</evidence>
<dbReference type="Pfam" id="PF13116">
    <property type="entry name" value="YhdP"/>
    <property type="match status" value="1"/>
</dbReference>
<evidence type="ECO:0000313" key="5">
    <source>
        <dbReference type="Proteomes" id="UP000054978"/>
    </source>
</evidence>
<keyword evidence="2" id="KW-0472">Membrane</keyword>
<comment type="caution">
    <text evidence="4">The sequence shown here is derived from an EMBL/GenBank/DDBJ whole genome shotgun (WGS) entry which is preliminary data.</text>
</comment>